<protein>
    <recommendedName>
        <fullName evidence="2">GBF-interacting protein 1 N-terminal domain-containing protein</fullName>
    </recommendedName>
</protein>
<dbReference type="EMBL" id="JARPOI010000009">
    <property type="protein sequence ID" value="KAJ9172842.1"/>
    <property type="molecule type" value="Genomic_DNA"/>
</dbReference>
<dbReference type="InterPro" id="IPR009719">
    <property type="entry name" value="GIP1_N"/>
</dbReference>
<evidence type="ECO:0000256" key="1">
    <source>
        <dbReference type="SAM" id="MobiDB-lite"/>
    </source>
</evidence>
<keyword evidence="4" id="KW-1185">Reference proteome</keyword>
<organism evidence="3 4">
    <name type="scientific">Hevea brasiliensis</name>
    <name type="common">Para rubber tree</name>
    <name type="synonym">Siphonia brasiliensis</name>
    <dbReference type="NCBI Taxonomy" id="3981"/>
    <lineage>
        <taxon>Eukaryota</taxon>
        <taxon>Viridiplantae</taxon>
        <taxon>Streptophyta</taxon>
        <taxon>Embryophyta</taxon>
        <taxon>Tracheophyta</taxon>
        <taxon>Spermatophyta</taxon>
        <taxon>Magnoliopsida</taxon>
        <taxon>eudicotyledons</taxon>
        <taxon>Gunneridae</taxon>
        <taxon>Pentapetalae</taxon>
        <taxon>rosids</taxon>
        <taxon>fabids</taxon>
        <taxon>Malpighiales</taxon>
        <taxon>Euphorbiaceae</taxon>
        <taxon>Crotonoideae</taxon>
        <taxon>Micrandreae</taxon>
        <taxon>Hevea</taxon>
    </lineage>
</organism>
<gene>
    <name evidence="3" type="ORF">P3X46_016040</name>
</gene>
<evidence type="ECO:0000259" key="2">
    <source>
        <dbReference type="Pfam" id="PF06972"/>
    </source>
</evidence>
<dbReference type="PANTHER" id="PTHR46445:SF7">
    <property type="entry name" value="GBF-INTERACTING PROTEIN 1 N-TERMINAL DOMAIN-CONTAINING PROTEIN"/>
    <property type="match status" value="1"/>
</dbReference>
<dbReference type="InterPro" id="IPR009060">
    <property type="entry name" value="UBA-like_sf"/>
</dbReference>
<proteinExistence type="predicted"/>
<name>A0ABQ9M044_HEVBR</name>
<dbReference type="SUPFAM" id="SSF46934">
    <property type="entry name" value="UBA-like"/>
    <property type="match status" value="1"/>
</dbReference>
<dbReference type="Proteomes" id="UP001174677">
    <property type="component" value="Chromosome 9"/>
</dbReference>
<feature type="domain" description="GBF-interacting protein 1 N-terminal" evidence="2">
    <location>
        <begin position="15"/>
        <end position="75"/>
    </location>
</feature>
<sequence>MGSETEGSNANGSQIPPGMKKMVHTLREIVNNNCSDYEIYSVLCDCDMDPNDAVQRLLSQDVFHEVKSKRERRKEMKETQESKARGSNNGHRGVKVGAEYTVGHASSQISYNDLDKASYMRENPYIASSITSSSPLTYRVRTMNEHPSFHSYDNGRNSRKTVGTGGAISSSEQSSRGSQAALVRGPSGHVSMADIIKMGWSDVPGSYSAAETSYAFQDTDARGSLHCCLKALHNSSPSPAPLEIHQDLQCPHPANVSKTLHQSGTILNQHDFDDELPVIEQQASVSRSSILNSSTTSSIGMLPNQSHLLDDGIKLSKNCQPEVQVSDRNVSCKIPAVNCVKFDSPSSGQEKINSVGGASLCNDGSLRQLGRESCSHLYFANGSAHLNDEVSSTAASLQQLSLEKEAKLVLTSEDDCAVVFPNDMRTLGADCSHLSFGTYNTGVHAASSGPLASNPSKSNMKEASSVIDRNSGYFGESLCSEQVGCLSDAHQLNANVKNHNLSVSSQLELMRQNNHKVNNGHDYTSPESVPDSCFKNIQGPSSPWSVVINPHARNLPPLHRELQASSTPVPVDLLASAVQSVRDSDWAYSSFPGTLSLTSKFIDIVSSAVSPTVPMAEICSGSFSIPKSHSSTLPGVAFGAGHVLPQHLMAHPQSTLSLEELISLSGYSAVPQTYPCTPTALQRAYQDSSANISVLHDPLAGMKYHLQQLEGVSPRSSLPLSSANISGYGGLGNPTNLCGRFLNDLSTTPNVGLGNPTNFSVNFLNDLSTTTNGSAAGCNDFLHAQYEEGNNFTMPQKDGPGSRTLSTVPDNGYYNSRGQGQLFSTYQQGQQLSQNYGALGCTNVDHYRQRISRDEQQKLGDLAFRSSQGPSTQLHPFRQHIY</sequence>
<dbReference type="Pfam" id="PF06972">
    <property type="entry name" value="GIP1_N"/>
    <property type="match status" value="1"/>
</dbReference>
<feature type="region of interest" description="Disordered" evidence="1">
    <location>
        <begin position="68"/>
        <end position="93"/>
    </location>
</feature>
<feature type="compositionally biased region" description="Low complexity" evidence="1">
    <location>
        <begin position="167"/>
        <end position="181"/>
    </location>
</feature>
<evidence type="ECO:0000313" key="4">
    <source>
        <dbReference type="Proteomes" id="UP001174677"/>
    </source>
</evidence>
<comment type="caution">
    <text evidence="3">The sequence shown here is derived from an EMBL/GenBank/DDBJ whole genome shotgun (WGS) entry which is preliminary data.</text>
</comment>
<dbReference type="PANTHER" id="PTHR46445">
    <property type="entry name" value="RNA POLYMERASE II DEGRADATION FACTOR-LIKE PROTEIN (DUF1296)"/>
    <property type="match status" value="1"/>
</dbReference>
<feature type="region of interest" description="Disordered" evidence="1">
    <location>
        <begin position="147"/>
        <end position="181"/>
    </location>
</feature>
<feature type="compositionally biased region" description="Basic and acidic residues" evidence="1">
    <location>
        <begin position="68"/>
        <end position="84"/>
    </location>
</feature>
<evidence type="ECO:0000313" key="3">
    <source>
        <dbReference type="EMBL" id="KAJ9172842.1"/>
    </source>
</evidence>
<reference evidence="3" key="1">
    <citation type="journal article" date="2023" name="Plant Biotechnol. J.">
        <title>Chromosome-level wild Hevea brasiliensis genome provides new tools for genomic-assisted breeding and valuable loci to elevate rubber yield.</title>
        <authorList>
            <person name="Cheng H."/>
            <person name="Song X."/>
            <person name="Hu Y."/>
            <person name="Wu T."/>
            <person name="Yang Q."/>
            <person name="An Z."/>
            <person name="Feng S."/>
            <person name="Deng Z."/>
            <person name="Wu W."/>
            <person name="Zeng X."/>
            <person name="Tu M."/>
            <person name="Wang X."/>
            <person name="Huang H."/>
        </authorList>
    </citation>
    <scope>NUCLEOTIDE SEQUENCE</scope>
    <source>
        <strain evidence="3">MT/VB/25A 57/8</strain>
    </source>
</reference>
<accession>A0ABQ9M044</accession>